<evidence type="ECO:0000313" key="2">
    <source>
        <dbReference type="Proteomes" id="UP000243413"/>
    </source>
</evidence>
<evidence type="ECO:0000313" key="1">
    <source>
        <dbReference type="EMBL" id="SDS99522.1"/>
    </source>
</evidence>
<dbReference type="InterPro" id="IPR005590">
    <property type="entry name" value="DUF333"/>
</dbReference>
<name>A0A1H1WR70_9GAMM</name>
<dbReference type="EMBL" id="LT629763">
    <property type="protein sequence ID" value="SDS99522.1"/>
    <property type="molecule type" value="Genomic_DNA"/>
</dbReference>
<organism evidence="1 2">
    <name type="scientific">Halopseudomonas sabulinigri</name>
    <dbReference type="NCBI Taxonomy" id="472181"/>
    <lineage>
        <taxon>Bacteria</taxon>
        <taxon>Pseudomonadati</taxon>
        <taxon>Pseudomonadota</taxon>
        <taxon>Gammaproteobacteria</taxon>
        <taxon>Pseudomonadales</taxon>
        <taxon>Pseudomonadaceae</taxon>
        <taxon>Halopseudomonas</taxon>
    </lineage>
</organism>
<reference evidence="2" key="1">
    <citation type="submission" date="2016-10" db="EMBL/GenBank/DDBJ databases">
        <authorList>
            <person name="Varghese N."/>
            <person name="Submissions S."/>
        </authorList>
    </citation>
    <scope>NUCLEOTIDE SEQUENCE [LARGE SCALE GENOMIC DNA]</scope>
    <source>
        <strain evidence="2">JCM 14963</strain>
    </source>
</reference>
<accession>A0A1H1WR70</accession>
<sequence>MHAKALILAALTQTVLSACSTQSDSPNLGLANPAAIYCADQGGSYHLDSGTCELPDGQQVDGWEYYRSQP</sequence>
<evidence type="ECO:0008006" key="3">
    <source>
        <dbReference type="Google" id="ProtNLM"/>
    </source>
</evidence>
<dbReference type="RefSeq" id="WP_092287926.1">
    <property type="nucleotide sequence ID" value="NZ_LT629763.1"/>
</dbReference>
<dbReference type="Pfam" id="PF03891">
    <property type="entry name" value="DUF333"/>
    <property type="match status" value="1"/>
</dbReference>
<dbReference type="AlphaFoldDB" id="A0A1H1WR70"/>
<dbReference type="PROSITE" id="PS51257">
    <property type="entry name" value="PROKAR_LIPOPROTEIN"/>
    <property type="match status" value="1"/>
</dbReference>
<proteinExistence type="predicted"/>
<dbReference type="Proteomes" id="UP000243413">
    <property type="component" value="Chromosome I"/>
</dbReference>
<gene>
    <name evidence="1" type="ORF">SAMN05216271_3305</name>
</gene>
<protein>
    <recommendedName>
        <fullName evidence="3">DUF333 domain-containing protein</fullName>
    </recommendedName>
</protein>
<dbReference type="OrthoDB" id="148878at2"/>